<evidence type="ECO:0000313" key="1">
    <source>
        <dbReference type="EMBL" id="STY59441.1"/>
    </source>
</evidence>
<protein>
    <submittedName>
        <fullName evidence="1">Glycine radical enzyme, YjjI family</fullName>
    </submittedName>
</protein>
<sequence length="73" mass="8406">MWRCLHSDRLRLGTIGRACASVEQMVNEMLPKVAKLALSTMDKRHKFLVEESNFLKVASWFRRALSNVLTSQV</sequence>
<reference evidence="1 2" key="1">
    <citation type="submission" date="2018-06" db="EMBL/GenBank/DDBJ databases">
        <authorList>
            <consortium name="Pathogen Informatics"/>
            <person name="Doyle S."/>
        </authorList>
    </citation>
    <scope>NUCLEOTIDE SEQUENCE [LARGE SCALE GENOMIC DNA]</scope>
    <source>
        <strain evidence="1 2">NCTC10638</strain>
    </source>
</reference>
<accession>A0A378MTA1</accession>
<dbReference type="InterPro" id="IPR016905">
    <property type="entry name" value="Glycyl_radical_YjjI-like"/>
</dbReference>
<dbReference type="EMBL" id="UGPN01000002">
    <property type="protein sequence ID" value="STY59441.1"/>
    <property type="molecule type" value="Genomic_DNA"/>
</dbReference>
<gene>
    <name evidence="1" type="ORF">NCTC10638_00611</name>
</gene>
<proteinExistence type="predicted"/>
<dbReference type="Pfam" id="PF11230">
    <property type="entry name" value="YjjI-like"/>
    <property type="match status" value="1"/>
</dbReference>
<organism evidence="1 2">
    <name type="scientific">Mannheimia haemolytica</name>
    <name type="common">Pasteurella haemolytica</name>
    <dbReference type="NCBI Taxonomy" id="75985"/>
    <lineage>
        <taxon>Bacteria</taxon>
        <taxon>Pseudomonadati</taxon>
        <taxon>Pseudomonadota</taxon>
        <taxon>Gammaproteobacteria</taxon>
        <taxon>Pasteurellales</taxon>
        <taxon>Pasteurellaceae</taxon>
        <taxon>Mannheimia</taxon>
    </lineage>
</organism>
<dbReference type="AlphaFoldDB" id="A0A378MTA1"/>
<name>A0A378MTA1_MANHA</name>
<dbReference type="Proteomes" id="UP000254802">
    <property type="component" value="Unassembled WGS sequence"/>
</dbReference>
<evidence type="ECO:0000313" key="2">
    <source>
        <dbReference type="Proteomes" id="UP000254802"/>
    </source>
</evidence>